<comment type="caution">
    <text evidence="3">The sequence shown here is derived from an EMBL/GenBank/DDBJ whole genome shotgun (WGS) entry which is preliminary data.</text>
</comment>
<keyword evidence="2" id="KW-0472">Membrane</keyword>
<dbReference type="OrthoDB" id="5098823at2759"/>
<evidence type="ECO:0000313" key="4">
    <source>
        <dbReference type="Proteomes" id="UP000736672"/>
    </source>
</evidence>
<name>A0A9P9RBY6_FUSSL</name>
<feature type="region of interest" description="Disordered" evidence="1">
    <location>
        <begin position="70"/>
        <end position="91"/>
    </location>
</feature>
<sequence length="91" mass="9580">MTALSTEAIVAIVALPIGLSLSTLAIYTAYLQLGDSRRNHDQGDVESVPLANYPEAMAAGSTWPGLVMPGKTSFRRSTSSSIRDVPLGTQS</sequence>
<dbReference type="AlphaFoldDB" id="A0A9P9RBY6"/>
<organism evidence="3 4">
    <name type="scientific">Fusarium solani</name>
    <name type="common">Filamentous fungus</name>
    <dbReference type="NCBI Taxonomy" id="169388"/>
    <lineage>
        <taxon>Eukaryota</taxon>
        <taxon>Fungi</taxon>
        <taxon>Dikarya</taxon>
        <taxon>Ascomycota</taxon>
        <taxon>Pezizomycotina</taxon>
        <taxon>Sordariomycetes</taxon>
        <taxon>Hypocreomycetidae</taxon>
        <taxon>Hypocreales</taxon>
        <taxon>Nectriaceae</taxon>
        <taxon>Fusarium</taxon>
        <taxon>Fusarium solani species complex</taxon>
    </lineage>
</organism>
<evidence type="ECO:0000256" key="2">
    <source>
        <dbReference type="SAM" id="Phobius"/>
    </source>
</evidence>
<keyword evidence="4" id="KW-1185">Reference proteome</keyword>
<evidence type="ECO:0000313" key="3">
    <source>
        <dbReference type="EMBL" id="KAH7273397.1"/>
    </source>
</evidence>
<feature type="transmembrane region" description="Helical" evidence="2">
    <location>
        <begin position="6"/>
        <end position="30"/>
    </location>
</feature>
<proteinExistence type="predicted"/>
<keyword evidence="2" id="KW-0812">Transmembrane</keyword>
<gene>
    <name evidence="3" type="ORF">B0J15DRAFT_477054</name>
</gene>
<accession>A0A9P9RBY6</accession>
<dbReference type="EMBL" id="JAGTJS010000002">
    <property type="protein sequence ID" value="KAH7273397.1"/>
    <property type="molecule type" value="Genomic_DNA"/>
</dbReference>
<protein>
    <submittedName>
        <fullName evidence="3">Uncharacterized protein</fullName>
    </submittedName>
</protein>
<keyword evidence="2" id="KW-1133">Transmembrane helix</keyword>
<dbReference type="Proteomes" id="UP000736672">
    <property type="component" value="Unassembled WGS sequence"/>
</dbReference>
<evidence type="ECO:0000256" key="1">
    <source>
        <dbReference type="SAM" id="MobiDB-lite"/>
    </source>
</evidence>
<reference evidence="3" key="1">
    <citation type="journal article" date="2021" name="Nat. Commun.">
        <title>Genetic determinants of endophytism in the Arabidopsis root mycobiome.</title>
        <authorList>
            <person name="Mesny F."/>
            <person name="Miyauchi S."/>
            <person name="Thiergart T."/>
            <person name="Pickel B."/>
            <person name="Atanasova L."/>
            <person name="Karlsson M."/>
            <person name="Huettel B."/>
            <person name="Barry K.W."/>
            <person name="Haridas S."/>
            <person name="Chen C."/>
            <person name="Bauer D."/>
            <person name="Andreopoulos W."/>
            <person name="Pangilinan J."/>
            <person name="LaButti K."/>
            <person name="Riley R."/>
            <person name="Lipzen A."/>
            <person name="Clum A."/>
            <person name="Drula E."/>
            <person name="Henrissat B."/>
            <person name="Kohler A."/>
            <person name="Grigoriev I.V."/>
            <person name="Martin F.M."/>
            <person name="Hacquard S."/>
        </authorList>
    </citation>
    <scope>NUCLEOTIDE SEQUENCE</scope>
    <source>
        <strain evidence="3">FSSC 5 MPI-SDFR-AT-0091</strain>
    </source>
</reference>